<gene>
    <name evidence="1" type="ORF">TR117335</name>
</gene>
<sequence>KKLVKSQALFQQGRESANRDCDKFADGSIGGGEICSTCELQQSNGKREDKGGGVTVSYACRRVDVRPKGVVVLLKWTITEATMMHAYDSWAELRLRESNTTAKEMSDTR</sequence>
<reference evidence="1" key="1">
    <citation type="submission" date="2016-01" db="EMBL/GenBank/DDBJ databases">
        <title>Reference transcriptome for the parasite Schistocephalus solidus: insights into the molecular evolution of parasitism.</title>
        <authorList>
            <person name="Hebert F.O."/>
            <person name="Grambauer S."/>
            <person name="Barber I."/>
            <person name="Landry C.R."/>
            <person name="Aubin-Horth N."/>
        </authorList>
    </citation>
    <scope>NUCLEOTIDE SEQUENCE</scope>
</reference>
<evidence type="ECO:0000313" key="1">
    <source>
        <dbReference type="EMBL" id="JAP54073.1"/>
    </source>
</evidence>
<feature type="non-terminal residue" evidence="1">
    <location>
        <position position="1"/>
    </location>
</feature>
<dbReference type="EMBL" id="GEEE01009152">
    <property type="protein sequence ID" value="JAP54073.1"/>
    <property type="molecule type" value="Transcribed_RNA"/>
</dbReference>
<name>A0A0X3PQ46_SCHSO</name>
<dbReference type="AlphaFoldDB" id="A0A0X3PQ46"/>
<accession>A0A0X3PQ46</accession>
<proteinExistence type="predicted"/>
<organism evidence="1">
    <name type="scientific">Schistocephalus solidus</name>
    <name type="common">Tapeworm</name>
    <dbReference type="NCBI Taxonomy" id="70667"/>
    <lineage>
        <taxon>Eukaryota</taxon>
        <taxon>Metazoa</taxon>
        <taxon>Spiralia</taxon>
        <taxon>Lophotrochozoa</taxon>
        <taxon>Platyhelminthes</taxon>
        <taxon>Cestoda</taxon>
        <taxon>Eucestoda</taxon>
        <taxon>Diphyllobothriidea</taxon>
        <taxon>Diphyllobothriidae</taxon>
        <taxon>Schistocephalus</taxon>
    </lineage>
</organism>
<protein>
    <submittedName>
        <fullName evidence="1">Uncharacterized protein</fullName>
    </submittedName>
</protein>